<name>A0A450VT50_9GAMM</name>
<organism evidence="3">
    <name type="scientific">Candidatus Kentrum eta</name>
    <dbReference type="NCBI Taxonomy" id="2126337"/>
    <lineage>
        <taxon>Bacteria</taxon>
        <taxon>Pseudomonadati</taxon>
        <taxon>Pseudomonadota</taxon>
        <taxon>Gammaproteobacteria</taxon>
        <taxon>Candidatus Kentrum</taxon>
    </lineage>
</organism>
<protein>
    <submittedName>
        <fullName evidence="3">Uncharacterized protein</fullName>
    </submittedName>
</protein>
<gene>
    <name evidence="2" type="ORF">BECKH772A_GA0070896_104801</name>
    <name evidence="1" type="ORF">BECKH772B_GA0070898_104841</name>
    <name evidence="3" type="ORF">BECKH772C_GA0070978_104741</name>
</gene>
<dbReference type="EMBL" id="CAADFI010000484">
    <property type="protein sequence ID" value="VFK04742.1"/>
    <property type="molecule type" value="Genomic_DNA"/>
</dbReference>
<dbReference type="AlphaFoldDB" id="A0A450VT50"/>
<accession>A0A450VT50</accession>
<proteinExistence type="predicted"/>
<dbReference type="EMBL" id="CAADFG010000480">
    <property type="protein sequence ID" value="VFK04928.1"/>
    <property type="molecule type" value="Genomic_DNA"/>
</dbReference>
<evidence type="ECO:0000313" key="2">
    <source>
        <dbReference type="EMBL" id="VFK04928.1"/>
    </source>
</evidence>
<reference evidence="3" key="1">
    <citation type="submission" date="2019-02" db="EMBL/GenBank/DDBJ databases">
        <authorList>
            <person name="Gruber-Vodicka R. H."/>
            <person name="Seah K. B. B."/>
        </authorList>
    </citation>
    <scope>NUCLEOTIDE SEQUENCE</scope>
    <source>
        <strain evidence="3">BECK_SA2B12</strain>
        <strain evidence="2">BECK_SA2B15</strain>
        <strain evidence="1">BECK_SA2B20</strain>
    </source>
</reference>
<evidence type="ECO:0000313" key="3">
    <source>
        <dbReference type="EMBL" id="VFK07968.1"/>
    </source>
</evidence>
<sequence>MSISGIDASNNGFEAWNTEFVPWNSTIVAGNPEAETCFSVSAMGRAGFERTGTAPWHERETVAEKSSDDKCLSTHSIPVLPAAAPIRGLHAGRDPEAVSLYRVRYG</sequence>
<evidence type="ECO:0000313" key="1">
    <source>
        <dbReference type="EMBL" id="VFK04742.1"/>
    </source>
</evidence>
<dbReference type="EMBL" id="CAADFJ010000474">
    <property type="protein sequence ID" value="VFK07968.1"/>
    <property type="molecule type" value="Genomic_DNA"/>
</dbReference>